<evidence type="ECO:0000313" key="1">
    <source>
        <dbReference type="EMBL" id="CAD0139138.1"/>
    </source>
</evidence>
<sequence>MAPLAFYKDRSEYFLDLETLLFFETDGERIYGHTKDEAYEVKQKSCFRLPFVGFPNQPLST</sequence>
<reference evidence="1 2" key="1">
    <citation type="submission" date="2020-06" db="EMBL/GenBank/DDBJ databases">
        <authorList>
            <person name="Chuat V."/>
        </authorList>
    </citation>
    <scope>NUCLEOTIDE SEQUENCE [LARGE SCALE GENOMIC DNA]</scope>
    <source>
        <strain evidence="1">STH_CIRM_336</strain>
    </source>
</reference>
<evidence type="ECO:0000313" key="2">
    <source>
        <dbReference type="Proteomes" id="UP000509833"/>
    </source>
</evidence>
<gene>
    <name evidence="1" type="ORF">STHERMO_1815</name>
</gene>
<name>A0A8D6XRA0_STRTR</name>
<dbReference type="Proteomes" id="UP000509833">
    <property type="component" value="Chromosome"/>
</dbReference>
<accession>A0A8D6XRA0</accession>
<dbReference type="EMBL" id="LR822017">
    <property type="protein sequence ID" value="CAD0139138.1"/>
    <property type="molecule type" value="Genomic_DNA"/>
</dbReference>
<proteinExistence type="predicted"/>
<protein>
    <submittedName>
        <fullName evidence="1">Uncharacterized protein</fullName>
    </submittedName>
</protein>
<dbReference type="AlphaFoldDB" id="A0A8D6XRA0"/>
<organism evidence="1 2">
    <name type="scientific">Streptococcus thermophilus</name>
    <dbReference type="NCBI Taxonomy" id="1308"/>
    <lineage>
        <taxon>Bacteria</taxon>
        <taxon>Bacillati</taxon>
        <taxon>Bacillota</taxon>
        <taxon>Bacilli</taxon>
        <taxon>Lactobacillales</taxon>
        <taxon>Streptococcaceae</taxon>
        <taxon>Streptococcus</taxon>
    </lineage>
</organism>